<dbReference type="PANTHER" id="PTHR37950">
    <property type="entry name" value="4-HYDROXYPHENYLACETATE CATABOLISM PROTEIN"/>
    <property type="match status" value="1"/>
</dbReference>
<dbReference type="AlphaFoldDB" id="A0A8I0T4D6"/>
<dbReference type="GO" id="GO:0008704">
    <property type="term" value="F:5-carboxymethyl-2-hydroxymuconate delta-isomerase activity"/>
    <property type="evidence" value="ECO:0007669"/>
    <property type="project" value="InterPro"/>
</dbReference>
<dbReference type="Proteomes" id="UP000660708">
    <property type="component" value="Unassembled WGS sequence"/>
</dbReference>
<accession>A0A8I0T4D6</accession>
<organism evidence="1 2">
    <name type="scientific">Pseudoalteromonas peptidolytica F12-50-A1</name>
    <dbReference type="NCBI Taxonomy" id="1315280"/>
    <lineage>
        <taxon>Bacteria</taxon>
        <taxon>Pseudomonadati</taxon>
        <taxon>Pseudomonadota</taxon>
        <taxon>Gammaproteobacteria</taxon>
        <taxon>Alteromonadales</taxon>
        <taxon>Pseudoalteromonadaceae</taxon>
        <taxon>Pseudoalteromonas</taxon>
    </lineage>
</organism>
<gene>
    <name evidence="1" type="primary">hpaF</name>
    <name evidence="1" type="ORF">PPEP_a3462</name>
</gene>
<dbReference type="PANTHER" id="PTHR37950:SF1">
    <property type="entry name" value="4-HYDROXYPHENYLACETATE CATABOLISM PROTEIN"/>
    <property type="match status" value="1"/>
</dbReference>
<dbReference type="SUPFAM" id="SSF55331">
    <property type="entry name" value="Tautomerase/MIF"/>
    <property type="match status" value="1"/>
</dbReference>
<dbReference type="Pfam" id="PF02962">
    <property type="entry name" value="CHMI"/>
    <property type="match status" value="1"/>
</dbReference>
<dbReference type="Gene3D" id="3.30.429.10">
    <property type="entry name" value="Macrophage Migration Inhibitory Factor"/>
    <property type="match status" value="1"/>
</dbReference>
<comment type="caution">
    <text evidence="1">The sequence shown here is derived from an EMBL/GenBank/DDBJ whole genome shotgun (WGS) entry which is preliminary data.</text>
</comment>
<name>A0A8I0T4D6_9GAMM</name>
<dbReference type="CDD" id="cd00580">
    <property type="entry name" value="CHMI"/>
    <property type="match status" value="1"/>
</dbReference>
<proteinExistence type="predicted"/>
<dbReference type="EMBL" id="AQHF01000019">
    <property type="protein sequence ID" value="MBE0345109.1"/>
    <property type="molecule type" value="Genomic_DNA"/>
</dbReference>
<keyword evidence="2" id="KW-1185">Reference proteome</keyword>
<evidence type="ECO:0000313" key="2">
    <source>
        <dbReference type="Proteomes" id="UP000660708"/>
    </source>
</evidence>
<dbReference type="InterPro" id="IPR004220">
    <property type="entry name" value="5-COMe_2-OHmuconate_Isoase"/>
</dbReference>
<reference evidence="1 2" key="1">
    <citation type="submission" date="2015-06" db="EMBL/GenBank/DDBJ databases">
        <title>Genome sequence of Pseudoalteromonas peptidolytica.</title>
        <authorList>
            <person name="Xie B.-B."/>
            <person name="Rong J.-C."/>
            <person name="Qin Q.-L."/>
            <person name="Zhang Y.-Z."/>
        </authorList>
    </citation>
    <scope>NUCLEOTIDE SEQUENCE [LARGE SCALE GENOMIC DNA]</scope>
    <source>
        <strain evidence="1 2">F12-50-A1</strain>
    </source>
</reference>
<dbReference type="InterPro" id="IPR014347">
    <property type="entry name" value="Tautomerase/MIF_sf"/>
</dbReference>
<dbReference type="RefSeq" id="WP_125252120.1">
    <property type="nucleotide sequence ID" value="NZ_AQHF01000019.1"/>
</dbReference>
<keyword evidence="1" id="KW-0413">Isomerase</keyword>
<protein>
    <submittedName>
        <fullName evidence="1">5-carboxymethyl-2-hydroxymuconate isomerase</fullName>
    </submittedName>
</protein>
<sequence>MPHFILEHSDNLPIETEALVSQVQQFACACGLFDPASVKTRAMSFEHFQLGDGKQGFIHLQIHLMAGRTIEQKQALTEGALTLLQAKVSKQFALSVHCYDLLPEIYRKN</sequence>
<evidence type="ECO:0000313" key="1">
    <source>
        <dbReference type="EMBL" id="MBE0345109.1"/>
    </source>
</evidence>